<feature type="transmembrane region" description="Helical" evidence="3">
    <location>
        <begin position="7"/>
        <end position="24"/>
    </location>
</feature>
<comment type="caution">
    <text evidence="4">The sequence shown here is derived from an EMBL/GenBank/DDBJ whole genome shotgun (WGS) entry which is preliminary data.</text>
</comment>
<gene>
    <name evidence="4" type="ORF">ACFSUB_15965</name>
</gene>
<reference evidence="5" key="1">
    <citation type="journal article" date="2019" name="Int. J. Syst. Evol. Microbiol.">
        <title>The Global Catalogue of Microorganisms (GCM) 10K type strain sequencing project: providing services to taxonomists for standard genome sequencing and annotation.</title>
        <authorList>
            <consortium name="The Broad Institute Genomics Platform"/>
            <consortium name="The Broad Institute Genome Sequencing Center for Infectious Disease"/>
            <person name="Wu L."/>
            <person name="Ma J."/>
        </authorList>
    </citation>
    <scope>NUCLEOTIDE SEQUENCE [LARGE SCALE GENOMIC DNA]</scope>
    <source>
        <strain evidence="5">KCTC 33792</strain>
    </source>
</reference>
<accession>A0ABW5T6U1</accession>
<evidence type="ECO:0000256" key="3">
    <source>
        <dbReference type="SAM" id="Phobius"/>
    </source>
</evidence>
<feature type="region of interest" description="Disordered" evidence="2">
    <location>
        <begin position="37"/>
        <end position="57"/>
    </location>
</feature>
<dbReference type="InterPro" id="IPR053525">
    <property type="entry name" value="Sortase_D"/>
</dbReference>
<dbReference type="InterPro" id="IPR023365">
    <property type="entry name" value="Sortase_dom-sf"/>
</dbReference>
<organism evidence="4 5">
    <name type="scientific">Salibacterium lacus</name>
    <dbReference type="NCBI Taxonomy" id="1898109"/>
    <lineage>
        <taxon>Bacteria</taxon>
        <taxon>Bacillati</taxon>
        <taxon>Bacillota</taxon>
        <taxon>Bacilli</taxon>
        <taxon>Bacillales</taxon>
        <taxon>Bacillaceae</taxon>
    </lineage>
</organism>
<evidence type="ECO:0000313" key="5">
    <source>
        <dbReference type="Proteomes" id="UP001597520"/>
    </source>
</evidence>
<dbReference type="RefSeq" id="WP_380714283.1">
    <property type="nucleotide sequence ID" value="NZ_JBHUML010000006.1"/>
</dbReference>
<keyword evidence="3" id="KW-0472">Membrane</keyword>
<evidence type="ECO:0000313" key="4">
    <source>
        <dbReference type="EMBL" id="MFD2706957.1"/>
    </source>
</evidence>
<dbReference type="InterPro" id="IPR041999">
    <property type="entry name" value="Sortase_D_1"/>
</dbReference>
<dbReference type="NCBIfam" id="NF033746">
    <property type="entry name" value="class_D_sortase"/>
    <property type="match status" value="1"/>
</dbReference>
<dbReference type="Pfam" id="PF04203">
    <property type="entry name" value="Sortase"/>
    <property type="match status" value="1"/>
</dbReference>
<evidence type="ECO:0000256" key="2">
    <source>
        <dbReference type="SAM" id="MobiDB-lite"/>
    </source>
</evidence>
<keyword evidence="3" id="KW-0812">Transmembrane</keyword>
<dbReference type="SUPFAM" id="SSF63817">
    <property type="entry name" value="Sortase"/>
    <property type="match status" value="1"/>
</dbReference>
<proteinExistence type="predicted"/>
<protein>
    <submittedName>
        <fullName evidence="4">Class D sortase</fullName>
    </submittedName>
</protein>
<evidence type="ECO:0000256" key="1">
    <source>
        <dbReference type="ARBA" id="ARBA00022801"/>
    </source>
</evidence>
<dbReference type="Proteomes" id="UP001597520">
    <property type="component" value="Unassembled WGS sequence"/>
</dbReference>
<sequence length="197" mass="22290">MKVIGNLLIVTGIVCIGIFGYQFWDHHQSRNEAMIEAEEKVQDGREDSSSIDNGQERQQKINQYEPEDQEAFGTLEIPKLNRTIPIVEGADEESLKSGVGHVAQTTFPGQGNQIVLSGHRDTVFRDFGKLEIGDRYIIRMPYGTYEYEIKKEEIVSADNTSVIGQTREEKLVVSTCYPFDYVGFAPERYVTYASPVQ</sequence>
<dbReference type="Gene3D" id="2.40.260.10">
    <property type="entry name" value="Sortase"/>
    <property type="match status" value="1"/>
</dbReference>
<keyword evidence="1" id="KW-0378">Hydrolase</keyword>
<dbReference type="EMBL" id="JBHUML010000006">
    <property type="protein sequence ID" value="MFD2706957.1"/>
    <property type="molecule type" value="Genomic_DNA"/>
</dbReference>
<keyword evidence="3" id="KW-1133">Transmembrane helix</keyword>
<keyword evidence="5" id="KW-1185">Reference proteome</keyword>
<dbReference type="InterPro" id="IPR005754">
    <property type="entry name" value="Sortase"/>
</dbReference>
<name>A0ABW5T6U1_9BACI</name>
<dbReference type="NCBIfam" id="TIGR01076">
    <property type="entry name" value="sortase_fam"/>
    <property type="match status" value="1"/>
</dbReference>
<dbReference type="CDD" id="cd05828">
    <property type="entry name" value="Sortase_D_1"/>
    <property type="match status" value="1"/>
</dbReference>